<accession>A0AAW2DT04</accession>
<name>A0AAW2DT04_9ROSI</name>
<sequence length="115" mass="13017">MDSLKTLDLICSSKVKKIPEFLGNMKHLEELFLECTAIMESPSSIECLTGLYFLNLRDCKNLVCLLNTICSLTSLTCLDLFGYSKFDKFPEDLGKMDSKEACFGWNSYKGTTFIN</sequence>
<dbReference type="Gene3D" id="3.80.10.10">
    <property type="entry name" value="Ribonuclease Inhibitor"/>
    <property type="match status" value="1"/>
</dbReference>
<dbReference type="EMBL" id="JAZDWU010000002">
    <property type="protein sequence ID" value="KAL0012579.1"/>
    <property type="molecule type" value="Genomic_DNA"/>
</dbReference>
<dbReference type="Proteomes" id="UP001459277">
    <property type="component" value="Unassembled WGS sequence"/>
</dbReference>
<organism evidence="1 2">
    <name type="scientific">Lithocarpus litseifolius</name>
    <dbReference type="NCBI Taxonomy" id="425828"/>
    <lineage>
        <taxon>Eukaryota</taxon>
        <taxon>Viridiplantae</taxon>
        <taxon>Streptophyta</taxon>
        <taxon>Embryophyta</taxon>
        <taxon>Tracheophyta</taxon>
        <taxon>Spermatophyta</taxon>
        <taxon>Magnoliopsida</taxon>
        <taxon>eudicotyledons</taxon>
        <taxon>Gunneridae</taxon>
        <taxon>Pentapetalae</taxon>
        <taxon>rosids</taxon>
        <taxon>fabids</taxon>
        <taxon>Fagales</taxon>
        <taxon>Fagaceae</taxon>
        <taxon>Lithocarpus</taxon>
    </lineage>
</organism>
<gene>
    <name evidence="1" type="ORF">SO802_007687</name>
</gene>
<dbReference type="SUPFAM" id="SSF52058">
    <property type="entry name" value="L domain-like"/>
    <property type="match status" value="1"/>
</dbReference>
<evidence type="ECO:0008006" key="3">
    <source>
        <dbReference type="Google" id="ProtNLM"/>
    </source>
</evidence>
<proteinExistence type="predicted"/>
<dbReference type="AlphaFoldDB" id="A0AAW2DT04"/>
<comment type="caution">
    <text evidence="1">The sequence shown here is derived from an EMBL/GenBank/DDBJ whole genome shotgun (WGS) entry which is preliminary data.</text>
</comment>
<dbReference type="PANTHER" id="PTHR47186">
    <property type="entry name" value="LEUCINE-RICH REPEAT-CONTAINING PROTEIN 57"/>
    <property type="match status" value="1"/>
</dbReference>
<evidence type="ECO:0000313" key="2">
    <source>
        <dbReference type="Proteomes" id="UP001459277"/>
    </source>
</evidence>
<protein>
    <recommendedName>
        <fullName evidence="3">Leucine-rich repeat domain, L domain-containing protein</fullName>
    </recommendedName>
</protein>
<reference evidence="1 2" key="1">
    <citation type="submission" date="2024-01" db="EMBL/GenBank/DDBJ databases">
        <title>A telomere-to-telomere, gap-free genome of sweet tea (Lithocarpus litseifolius).</title>
        <authorList>
            <person name="Zhou J."/>
        </authorList>
    </citation>
    <scope>NUCLEOTIDE SEQUENCE [LARGE SCALE GENOMIC DNA]</scope>
    <source>
        <strain evidence="1">Zhou-2022a</strain>
        <tissue evidence="1">Leaf</tissue>
    </source>
</reference>
<dbReference type="InterPro" id="IPR032675">
    <property type="entry name" value="LRR_dom_sf"/>
</dbReference>
<dbReference type="PANTHER" id="PTHR47186:SF63">
    <property type="entry name" value="C-JID DOMAIN-CONTAINING PROTEIN"/>
    <property type="match status" value="1"/>
</dbReference>
<evidence type="ECO:0000313" key="1">
    <source>
        <dbReference type="EMBL" id="KAL0012579.1"/>
    </source>
</evidence>
<keyword evidence="2" id="KW-1185">Reference proteome</keyword>